<organism evidence="1 2">
    <name type="scientific">Polaromonas vacuolata</name>
    <dbReference type="NCBI Taxonomy" id="37448"/>
    <lineage>
        <taxon>Bacteria</taxon>
        <taxon>Pseudomonadati</taxon>
        <taxon>Pseudomonadota</taxon>
        <taxon>Betaproteobacteria</taxon>
        <taxon>Burkholderiales</taxon>
        <taxon>Comamonadaceae</taxon>
        <taxon>Polaromonas</taxon>
    </lineage>
</organism>
<evidence type="ECO:0000313" key="1">
    <source>
        <dbReference type="EMBL" id="QJC55628.1"/>
    </source>
</evidence>
<dbReference type="AlphaFoldDB" id="A0A6H2H6Z1"/>
<keyword evidence="2" id="KW-1185">Reference proteome</keyword>
<protein>
    <submittedName>
        <fullName evidence="1">Uncharacterized protein</fullName>
    </submittedName>
</protein>
<gene>
    <name evidence="1" type="ORF">HC248_00910</name>
</gene>
<reference evidence="1 2" key="1">
    <citation type="submission" date="2020-04" db="EMBL/GenBank/DDBJ databases">
        <title>Complete genome of a Psychrophilic, Marine, Gas Vacuolate Bacterium Polaromonas vacuolata KCTC 22033T.</title>
        <authorList>
            <person name="Hwang K."/>
            <person name="Kim K.M."/>
        </authorList>
    </citation>
    <scope>NUCLEOTIDE SEQUENCE [LARGE SCALE GENOMIC DNA]</scope>
    <source>
        <strain evidence="1 2">KCTC 22033</strain>
    </source>
</reference>
<name>A0A6H2H6Z1_9BURK</name>
<evidence type="ECO:0000313" key="2">
    <source>
        <dbReference type="Proteomes" id="UP000502041"/>
    </source>
</evidence>
<dbReference type="EMBL" id="CP051461">
    <property type="protein sequence ID" value="QJC55628.1"/>
    <property type="molecule type" value="Genomic_DNA"/>
</dbReference>
<accession>A0A6H2H6Z1</accession>
<dbReference type="KEGG" id="pvac:HC248_00910"/>
<proteinExistence type="predicted"/>
<sequence>MLVLSQGNPKKMLVVLVFYKHHAVFLQRVFLLCVCVVKYQNYFKNPPLAMKTASQYWLANRSAMRVDPAKSKIMARHALVMLD</sequence>
<dbReference type="Proteomes" id="UP000502041">
    <property type="component" value="Chromosome"/>
</dbReference>